<evidence type="ECO:0000313" key="2">
    <source>
        <dbReference type="Proteomes" id="UP000001239"/>
    </source>
</evidence>
<reference evidence="1 2" key="4">
    <citation type="journal article" date="2005" name="J. Mol. Biol.">
        <title>Genome comparison of Pseudomonas aeruginosa large phages.</title>
        <authorList>
            <person name="Hertveldt K."/>
            <person name="Lavigne R."/>
            <person name="Pleteneva E."/>
            <person name="Sernova N."/>
            <person name="Kurochkina L."/>
            <person name="Korchevskii R."/>
            <person name="Robben J."/>
            <person name="Mesyanzhinov V."/>
            <person name="Krylov V.N."/>
            <person name="Volckaert G."/>
        </authorList>
    </citation>
    <scope>NUCLEOTIDE SEQUENCE</scope>
</reference>
<dbReference type="RefSeq" id="YP_418077.1">
    <property type="nucleotide sequence ID" value="NC_007623.1"/>
</dbReference>
<organism evidence="1 2">
    <name type="scientific">Pseudomonas phage EL</name>
    <dbReference type="NCBI Taxonomy" id="273133"/>
    <lineage>
        <taxon>Viruses</taxon>
        <taxon>Duplodnaviria</taxon>
        <taxon>Heunggongvirae</taxon>
        <taxon>Uroviricota</taxon>
        <taxon>Caudoviricetes</taxon>
        <taxon>Chimalliviridae</taxon>
        <taxon>Elvirus</taxon>
        <taxon>Elvirus EL</taxon>
    </lineage>
</organism>
<reference evidence="1 2" key="2">
    <citation type="journal article" date="2003" name="Res. Microbiol.">
        <title>Myoviridae bacteriophages of Pseudomonas aeruginosa: a long and complex evolutionary pathway.</title>
        <authorList>
            <person name="Krylov V.N."/>
            <person name="Pleteneva E.A."/>
            <person name="Bourkalsteva M.V."/>
            <person name="Shaburova O.V."/>
            <person name="Volckaert G."/>
            <person name="Sykilinda N.N."/>
            <person name="Kurochkina L.P."/>
            <person name="Mesyanzhinov V.V."/>
        </authorList>
    </citation>
    <scope>NUCLEOTIDE SEQUENCE [LARGE SCALE GENOMIC DNA]</scope>
</reference>
<evidence type="ECO:0000313" key="1">
    <source>
        <dbReference type="EMBL" id="CAG27138.1"/>
    </source>
</evidence>
<reference evidence="1 2" key="1">
    <citation type="journal article" date="2002" name="Genetika">
        <title>Phenogenetic characterization of a group of giant Phi KZ-like bacteriophages of Pseudomonas aeruginosa].</title>
        <authorList>
            <person name="Burkal'tseva M.V."/>
            <person name="Krylov V.N."/>
            <person name="Pleteneva E.A."/>
            <person name="Shaburova O.V."/>
            <person name="Krylov S.V."/>
            <person name="Volckaert G."/>
            <person name="Sykilinda N.N."/>
            <person name="Kurochkina L.P."/>
            <person name="Mesyanzhinov V.V."/>
        </authorList>
    </citation>
    <scope>NUCLEOTIDE SEQUENCE [LARGE SCALE GENOMIC DNA]</scope>
</reference>
<keyword evidence="2" id="KW-1185">Reference proteome</keyword>
<name>Q2Z137_9CAUD</name>
<sequence length="433" mass="48252">MTKLDYLKLFLNNRAYNEKAAIQSIITIQFEDEDSSGQFKKYPYAVFVEDNRFNVVVEGSTHTVNGEVNEPLFYMDEILELPGDFHPVLQGKAVTTTFGLLLFNVILFWECFGKTQPYLNQEFTKPVILKILETLMVDNPPPGEAVPEGKASVDQCLKFSHNCQFLEGLGSHFIKPGGVDALTVSPEVIKLRDRLFKEHKDELNDPVVATSIIDQCVALDMKIVMSGPSRKFFIAKKFIDNSRKRMFISFGIEPNASGDGWVLLPNSLAEGWDPNFLADYINTAVEGSYSRSMSTGEGGARVKETLRLIGRTAVSEDVVDCGTPVTETVTILPTNKGYWVGTWIQDGKVLIQLTAENLDRYVNKPVQARVPQFCTLKDGYYCKTCCGEGLGALGHRLSSEVVLIPTAFLLQRMKAHHTAGSRTNLLDLEMALK</sequence>
<dbReference type="KEGG" id="vg:5176617"/>
<accession>Q2Z137</accession>
<dbReference type="EMBL" id="AJ697969">
    <property type="protein sequence ID" value="CAG27138.1"/>
    <property type="molecule type" value="Genomic_DNA"/>
</dbReference>
<dbReference type="Proteomes" id="UP000001239">
    <property type="component" value="Segment"/>
</dbReference>
<reference evidence="1 2" key="3">
    <citation type="journal article" date="2004" name="Bioinformatics">
        <title>PHIRE, a deterministic approach to reveal regulatory elements in bacteriophage genomes.</title>
        <authorList>
            <person name="Lavigne R."/>
            <person name="Sun W.D."/>
            <person name="Volckaert G."/>
        </authorList>
    </citation>
    <scope>NUCLEOTIDE SEQUENCE [LARGE SCALE GENOMIC DNA]</scope>
</reference>
<protein>
    <submittedName>
        <fullName evidence="1">Uncharacterized protein</fullName>
    </submittedName>
</protein>
<dbReference type="GeneID" id="5176617"/>
<proteinExistence type="predicted"/>
<dbReference type="OrthoDB" id="4480at10239"/>